<accession>A0A943SPB0</accession>
<comment type="caution">
    <text evidence="1">The sequence shown here is derived from an EMBL/GenBank/DDBJ whole genome shotgun (WGS) entry which is preliminary data.</text>
</comment>
<dbReference type="AlphaFoldDB" id="A0A943SPB0"/>
<dbReference type="EMBL" id="JAGZZP010000019">
    <property type="protein sequence ID" value="MBS6535748.1"/>
    <property type="molecule type" value="Genomic_DNA"/>
</dbReference>
<name>A0A943SPB0_9FIRM</name>
<dbReference type="Proteomes" id="UP000748991">
    <property type="component" value="Unassembled WGS sequence"/>
</dbReference>
<protein>
    <submittedName>
        <fullName evidence="1">Uncharacterized protein</fullName>
    </submittedName>
</protein>
<gene>
    <name evidence="1" type="ORF">KH327_07935</name>
</gene>
<evidence type="ECO:0000313" key="1">
    <source>
        <dbReference type="EMBL" id="MBS6535748.1"/>
    </source>
</evidence>
<evidence type="ECO:0000313" key="2">
    <source>
        <dbReference type="Proteomes" id="UP000748991"/>
    </source>
</evidence>
<sequence>MKKNILIFLSILLVLIIGVNSVFAKSGNNRLLKFNVKEISSEEETKLKESLQEVLTKYENNPLIEDILNFNMKEIKEKNPTFYTQLLEKVMDQTITVTNIQPVMGKTLYMANVHVEGYDLSNLFALANSYINTDGEDYERYSPTISQKLQKEIINHNQKVTELFNKKLNELEQVDYDYSVYATKNNLGYRINKKISGELFTFLGQDYRLR</sequence>
<reference evidence="1" key="1">
    <citation type="submission" date="2021-02" db="EMBL/GenBank/DDBJ databases">
        <title>Infant gut strain persistence is associated with maternal origin, phylogeny, and functional potential including surface adhesion and iron acquisition.</title>
        <authorList>
            <person name="Lou Y.C."/>
        </authorList>
    </citation>
    <scope>NUCLEOTIDE SEQUENCE</scope>
    <source>
        <strain evidence="1">L3_060_052G1_dasL3_060_052G1_concoct_1</strain>
    </source>
</reference>
<organism evidence="1 2">
    <name type="scientific">Peptoniphilus harei</name>
    <dbReference type="NCBI Taxonomy" id="54005"/>
    <lineage>
        <taxon>Bacteria</taxon>
        <taxon>Bacillati</taxon>
        <taxon>Bacillota</taxon>
        <taxon>Tissierellia</taxon>
        <taxon>Tissierellales</taxon>
        <taxon>Peptoniphilaceae</taxon>
        <taxon>Peptoniphilus</taxon>
    </lineage>
</organism>
<dbReference type="RefSeq" id="WP_278638471.1">
    <property type="nucleotide sequence ID" value="NZ_JAGZZP010000019.1"/>
</dbReference>
<proteinExistence type="predicted"/>